<comment type="caution">
    <text evidence="1">The sequence shown here is derived from an EMBL/GenBank/DDBJ whole genome shotgun (WGS) entry which is preliminary data.</text>
</comment>
<dbReference type="Proteomes" id="UP000499080">
    <property type="component" value="Unassembled WGS sequence"/>
</dbReference>
<keyword evidence="2" id="KW-1185">Reference proteome</keyword>
<gene>
    <name evidence="1" type="ORF">AVEN_270469_1</name>
</gene>
<evidence type="ECO:0000313" key="1">
    <source>
        <dbReference type="EMBL" id="GBL87179.1"/>
    </source>
</evidence>
<accession>A0A4Y2B6X5</accession>
<dbReference type="EMBL" id="BGPR01000052">
    <property type="protein sequence ID" value="GBL87179.1"/>
    <property type="molecule type" value="Genomic_DNA"/>
</dbReference>
<protein>
    <submittedName>
        <fullName evidence="1">Uncharacterized protein</fullName>
    </submittedName>
</protein>
<organism evidence="1 2">
    <name type="scientific">Araneus ventricosus</name>
    <name type="common">Orbweaver spider</name>
    <name type="synonym">Epeira ventricosa</name>
    <dbReference type="NCBI Taxonomy" id="182803"/>
    <lineage>
        <taxon>Eukaryota</taxon>
        <taxon>Metazoa</taxon>
        <taxon>Ecdysozoa</taxon>
        <taxon>Arthropoda</taxon>
        <taxon>Chelicerata</taxon>
        <taxon>Arachnida</taxon>
        <taxon>Araneae</taxon>
        <taxon>Araneomorphae</taxon>
        <taxon>Entelegynae</taxon>
        <taxon>Araneoidea</taxon>
        <taxon>Araneidae</taxon>
        <taxon>Araneus</taxon>
    </lineage>
</organism>
<dbReference type="AlphaFoldDB" id="A0A4Y2B6X5"/>
<proteinExistence type="predicted"/>
<reference evidence="1 2" key="1">
    <citation type="journal article" date="2019" name="Sci. Rep.">
        <title>Orb-weaving spider Araneus ventricosus genome elucidates the spidroin gene catalogue.</title>
        <authorList>
            <person name="Kono N."/>
            <person name="Nakamura H."/>
            <person name="Ohtoshi R."/>
            <person name="Moran D.A.P."/>
            <person name="Shinohara A."/>
            <person name="Yoshida Y."/>
            <person name="Fujiwara M."/>
            <person name="Mori M."/>
            <person name="Tomita M."/>
            <person name="Arakawa K."/>
        </authorList>
    </citation>
    <scope>NUCLEOTIDE SEQUENCE [LARGE SCALE GENOMIC DNA]</scope>
</reference>
<evidence type="ECO:0000313" key="2">
    <source>
        <dbReference type="Proteomes" id="UP000499080"/>
    </source>
</evidence>
<name>A0A4Y2B6X5_ARAVE</name>
<sequence length="92" mass="10429">MSFRETLPLGQRGLITIENGIDTVEKQNVFFEEIFDKMKGPRCPSGEVFTSGPEGFQARNPIPLKIRRVWGLLHVKSHVETKFPSAGVVRKF</sequence>